<reference evidence="2" key="2">
    <citation type="submission" date="2024-05" db="EMBL/GenBank/DDBJ databases">
        <title>Whole genome shotgun sequence of Streptomyces spororaveus NBRC 15456.</title>
        <authorList>
            <person name="Komaki H."/>
            <person name="Tamura T."/>
        </authorList>
    </citation>
    <scope>NUCLEOTIDE SEQUENCE</scope>
    <source>
        <strain evidence="2">NBRC 15456</strain>
    </source>
</reference>
<accession>A0ABQ3T268</accession>
<name>A0ABQ3T268_9ACTN</name>
<proteinExistence type="predicted"/>
<organism evidence="2 4">
    <name type="scientific">Streptomyces spororaveus</name>
    <dbReference type="NCBI Taxonomy" id="284039"/>
    <lineage>
        <taxon>Bacteria</taxon>
        <taxon>Bacillati</taxon>
        <taxon>Actinomycetota</taxon>
        <taxon>Actinomycetes</taxon>
        <taxon>Kitasatosporales</taxon>
        <taxon>Streptomycetaceae</taxon>
        <taxon>Streptomyces</taxon>
    </lineage>
</organism>
<dbReference type="RefSeq" id="WP_202197119.1">
    <property type="nucleotide sequence ID" value="NZ_BAAATO010000053.1"/>
</dbReference>
<protein>
    <recommendedName>
        <fullName evidence="5">Restriction endonuclease</fullName>
    </recommendedName>
</protein>
<dbReference type="Proteomes" id="UP000608522">
    <property type="component" value="Unassembled WGS sequence"/>
</dbReference>
<evidence type="ECO:0000313" key="4">
    <source>
        <dbReference type="Proteomes" id="UP000608522"/>
    </source>
</evidence>
<dbReference type="EMBL" id="BNED01000002">
    <property type="protein sequence ID" value="GHI74688.1"/>
    <property type="molecule type" value="Genomic_DNA"/>
</dbReference>
<reference evidence="4" key="1">
    <citation type="submission" date="2023-07" db="EMBL/GenBank/DDBJ databases">
        <title>Whole genome shotgun sequence of Streptomyces spororaveus NBRC 15456.</title>
        <authorList>
            <person name="Komaki H."/>
            <person name="Tamura T."/>
        </authorList>
    </citation>
    <scope>NUCLEOTIDE SEQUENCE [LARGE SCALE GENOMIC DNA]</scope>
    <source>
        <strain evidence="4">NBRC 15456</strain>
    </source>
</reference>
<gene>
    <name evidence="2" type="ORF">Sspor_00450</name>
    <name evidence="3" type="ORF">Sspor_02490</name>
</gene>
<comment type="caution">
    <text evidence="2">The sequence shown here is derived from an EMBL/GenBank/DDBJ whole genome shotgun (WGS) entry which is preliminary data.</text>
</comment>
<feature type="region of interest" description="Disordered" evidence="1">
    <location>
        <begin position="129"/>
        <end position="152"/>
    </location>
</feature>
<evidence type="ECO:0000256" key="1">
    <source>
        <dbReference type="SAM" id="MobiDB-lite"/>
    </source>
</evidence>
<evidence type="ECO:0000313" key="3">
    <source>
        <dbReference type="EMBL" id="GHI74688.1"/>
    </source>
</evidence>
<dbReference type="EMBL" id="BNED01000001">
    <property type="protein sequence ID" value="GHI74484.1"/>
    <property type="molecule type" value="Genomic_DNA"/>
</dbReference>
<sequence>MSGFHSVVHDPDGRLGHELPLDREPHFRLAASVLAWTPETVPPVADTALAVLELTGHARLLRDELADRIGRLPDDCELRQLLTYSLGEANRRLSPAAASPCGDLAHAQNRARLLQALYGALDRLEAEHPVSGLSPRSRSGAQAHEVRPLTGG</sequence>
<dbReference type="InterPro" id="IPR046300">
    <property type="entry name" value="DUF6415"/>
</dbReference>
<evidence type="ECO:0008006" key="5">
    <source>
        <dbReference type="Google" id="ProtNLM"/>
    </source>
</evidence>
<evidence type="ECO:0000313" key="2">
    <source>
        <dbReference type="EMBL" id="GHI74484.1"/>
    </source>
</evidence>
<keyword evidence="4" id="KW-1185">Reference proteome</keyword>
<dbReference type="Pfam" id="PF19979">
    <property type="entry name" value="DUF6415"/>
    <property type="match status" value="1"/>
</dbReference>